<accession>A0A1W2A300</accession>
<organism evidence="6 7">
    <name type="scientific">Cellulophaga tyrosinoxydans</name>
    <dbReference type="NCBI Taxonomy" id="504486"/>
    <lineage>
        <taxon>Bacteria</taxon>
        <taxon>Pseudomonadati</taxon>
        <taxon>Bacteroidota</taxon>
        <taxon>Flavobacteriia</taxon>
        <taxon>Flavobacteriales</taxon>
        <taxon>Flavobacteriaceae</taxon>
        <taxon>Cellulophaga</taxon>
    </lineage>
</organism>
<keyword evidence="3" id="KW-0998">Cell outer membrane</keyword>
<dbReference type="InterPro" id="IPR006664">
    <property type="entry name" value="OMP_bac"/>
</dbReference>
<dbReference type="OrthoDB" id="9782229at2"/>
<dbReference type="Proteomes" id="UP000192360">
    <property type="component" value="Unassembled WGS sequence"/>
</dbReference>
<evidence type="ECO:0000259" key="5">
    <source>
        <dbReference type="PROSITE" id="PS51123"/>
    </source>
</evidence>
<dbReference type="InterPro" id="IPR006665">
    <property type="entry name" value="OmpA-like"/>
</dbReference>
<dbReference type="PROSITE" id="PS51123">
    <property type="entry name" value="OMPA_2"/>
    <property type="match status" value="1"/>
</dbReference>
<feature type="domain" description="OmpA-like" evidence="5">
    <location>
        <begin position="265"/>
        <end position="386"/>
    </location>
</feature>
<dbReference type="PRINTS" id="PR01021">
    <property type="entry name" value="OMPADOMAIN"/>
</dbReference>
<dbReference type="PANTHER" id="PTHR30329:SF21">
    <property type="entry name" value="LIPOPROTEIN YIAD-RELATED"/>
    <property type="match status" value="1"/>
</dbReference>
<dbReference type="Gene3D" id="2.40.160.20">
    <property type="match status" value="1"/>
</dbReference>
<gene>
    <name evidence="6" type="ORF">SAMN05660703_1758</name>
</gene>
<keyword evidence="2 4" id="KW-0472">Membrane</keyword>
<dbReference type="RefSeq" id="WP_159447291.1">
    <property type="nucleotide sequence ID" value="NZ_FWXO01000002.1"/>
</dbReference>
<evidence type="ECO:0000256" key="3">
    <source>
        <dbReference type="ARBA" id="ARBA00023237"/>
    </source>
</evidence>
<evidence type="ECO:0000256" key="2">
    <source>
        <dbReference type="ARBA" id="ARBA00023136"/>
    </source>
</evidence>
<name>A0A1W2A300_9FLAO</name>
<evidence type="ECO:0000256" key="4">
    <source>
        <dbReference type="PROSITE-ProRule" id="PRU00473"/>
    </source>
</evidence>
<protein>
    <submittedName>
        <fullName evidence="6">OmpA family protein</fullName>
    </submittedName>
</protein>
<dbReference type="Gene3D" id="3.30.1330.60">
    <property type="entry name" value="OmpA-like domain"/>
    <property type="match status" value="1"/>
</dbReference>
<reference evidence="6 7" key="1">
    <citation type="submission" date="2017-04" db="EMBL/GenBank/DDBJ databases">
        <authorList>
            <person name="Afonso C.L."/>
            <person name="Miller P.J."/>
            <person name="Scott M.A."/>
            <person name="Spackman E."/>
            <person name="Goraichik I."/>
            <person name="Dimitrov K.M."/>
            <person name="Suarez D.L."/>
            <person name="Swayne D.E."/>
        </authorList>
    </citation>
    <scope>NUCLEOTIDE SEQUENCE [LARGE SCALE GENOMIC DNA]</scope>
    <source>
        <strain evidence="6 7">DSM 21164</strain>
    </source>
</reference>
<dbReference type="PANTHER" id="PTHR30329">
    <property type="entry name" value="STATOR ELEMENT OF FLAGELLAR MOTOR COMPLEX"/>
    <property type="match status" value="1"/>
</dbReference>
<sequence>MSTFKTICIVILFMNFTGLVAQEIPVLTTKDSVLTKYWTLGLGYNIVDDTATPFGSRLFNAKETWNSVPFPSSLSIARYFKSGLETKLVASYNRYKVGKLIDGQINTTERKYYALDGMISYDINKIVGETGWFDPFIQAGAGYSDIGNLGRTTANVGFGFNTWFNDHWGLNFNTMAKYGIKKGTTRQVQHTAGIAYRFGIEKELTDQGAEKLALIEALNLRQQQVQDSIAKALILAQQLAFEKEQKRIAELRKTKEDSLAQQKLELQQQINSISNVYFDLNSSYLTPSAKNILSKLAAILKSNPTMIIEIASHTDSRGTKAYNTWLSERRVNRVIEFLEKNGVGHNQLKGKAYGEEQLVNDCDDHHICTEEKHKENRRSEFILINQ</sequence>
<dbReference type="InterPro" id="IPR050330">
    <property type="entry name" value="Bact_OuterMem_StrucFunc"/>
</dbReference>
<evidence type="ECO:0000313" key="6">
    <source>
        <dbReference type="EMBL" id="SMC54996.1"/>
    </source>
</evidence>
<keyword evidence="7" id="KW-1185">Reference proteome</keyword>
<evidence type="ECO:0000313" key="7">
    <source>
        <dbReference type="Proteomes" id="UP000192360"/>
    </source>
</evidence>
<dbReference type="EMBL" id="FWXO01000002">
    <property type="protein sequence ID" value="SMC54996.1"/>
    <property type="molecule type" value="Genomic_DNA"/>
</dbReference>
<dbReference type="Pfam" id="PF00691">
    <property type="entry name" value="OmpA"/>
    <property type="match status" value="1"/>
</dbReference>
<dbReference type="CDD" id="cd07185">
    <property type="entry name" value="OmpA_C-like"/>
    <property type="match status" value="1"/>
</dbReference>
<evidence type="ECO:0000256" key="1">
    <source>
        <dbReference type="ARBA" id="ARBA00004442"/>
    </source>
</evidence>
<dbReference type="InterPro" id="IPR036737">
    <property type="entry name" value="OmpA-like_sf"/>
</dbReference>
<proteinExistence type="predicted"/>
<dbReference type="GO" id="GO:0009279">
    <property type="term" value="C:cell outer membrane"/>
    <property type="evidence" value="ECO:0007669"/>
    <property type="project" value="UniProtKB-SubCell"/>
</dbReference>
<dbReference type="STRING" id="504486.SAMN05660703_1758"/>
<dbReference type="AlphaFoldDB" id="A0A1W2A300"/>
<comment type="subcellular location">
    <subcellularLocation>
        <location evidence="1">Cell outer membrane</location>
    </subcellularLocation>
</comment>
<dbReference type="SUPFAM" id="SSF103088">
    <property type="entry name" value="OmpA-like"/>
    <property type="match status" value="1"/>
</dbReference>